<evidence type="ECO:0000313" key="3">
    <source>
        <dbReference type="Proteomes" id="UP000216752"/>
    </source>
</evidence>
<keyword evidence="3" id="KW-1185">Reference proteome</keyword>
<evidence type="ECO:0008006" key="4">
    <source>
        <dbReference type="Google" id="ProtNLM"/>
    </source>
</evidence>
<dbReference type="InterPro" id="IPR010897">
    <property type="entry name" value="Spore_II_P"/>
</dbReference>
<dbReference type="RefSeq" id="WP_245867392.1">
    <property type="nucleotide sequence ID" value="NZ_CP155573.1"/>
</dbReference>
<evidence type="ECO:0000256" key="1">
    <source>
        <dbReference type="SAM" id="Phobius"/>
    </source>
</evidence>
<dbReference type="Proteomes" id="UP000216752">
    <property type="component" value="Chromosome"/>
</dbReference>
<keyword evidence="1" id="KW-0812">Transmembrane</keyword>
<keyword evidence="1" id="KW-0472">Membrane</keyword>
<protein>
    <recommendedName>
        <fullName evidence="4">Stage II sporulation protein P</fullName>
    </recommendedName>
</protein>
<feature type="transmembrane region" description="Helical" evidence="1">
    <location>
        <begin position="28"/>
        <end position="50"/>
    </location>
</feature>
<reference evidence="2" key="1">
    <citation type="submission" date="2024-05" db="EMBL/GenBank/DDBJ databases">
        <title>Isolation and characterization of Sporomusa carbonis sp. nov., a carboxydotrophic hydrogenogen in the genus of Sporomusa isolated from a charcoal burning pile.</title>
        <authorList>
            <person name="Boeer T."/>
            <person name="Rosenbaum F."/>
            <person name="Eysell L."/>
            <person name="Mueller V."/>
            <person name="Daniel R."/>
            <person name="Poehlein A."/>
        </authorList>
    </citation>
    <scope>NUCLEOTIDE SEQUENCE [LARGE SCALE GENOMIC DNA]</scope>
    <source>
        <strain evidence="2">DSM 10669</strain>
    </source>
</reference>
<proteinExistence type="predicted"/>
<sequence>MVSRKERKQSNTNRLWINLLRVYDTSKIVNIAFISCMMAMAAGLAFSTYLNCTTSVIPVSGSAYYGQRLPALWPNAKTVLFLGVPGLSEVSRPQNAVKITPDVTAGTVSHRLVSLLTNIDFRDLRSLFTQEIPFMLAFKKPGTPVVSAATLPNFPQFDSQSASKEKPLVGIYHTHTAESFIPNSGVAHRPGGQCGDIVEVGAALARQLEQAGVKTIHSQAIHDYPSFMKAYGPSEATAQKMLSENPSLQMIFDIHRDAEKRENVTAIVNGIQVAKISIIVATGQQDLPQPYWQQNHAFAKLIEAKLNEKYPGLCRGIQLVEWRYNQHLHPRALLLEVGSQESSKEEAIRSMELLGDILVEILAENR</sequence>
<organism evidence="2 3">
    <name type="scientific">Sporomusa silvacetica DSM 10669</name>
    <dbReference type="NCBI Taxonomy" id="1123289"/>
    <lineage>
        <taxon>Bacteria</taxon>
        <taxon>Bacillati</taxon>
        <taxon>Bacillota</taxon>
        <taxon>Negativicutes</taxon>
        <taxon>Selenomonadales</taxon>
        <taxon>Sporomusaceae</taxon>
        <taxon>Sporomusa</taxon>
    </lineage>
</organism>
<keyword evidence="1" id="KW-1133">Transmembrane helix</keyword>
<evidence type="ECO:0000313" key="2">
    <source>
        <dbReference type="EMBL" id="XFO66446.1"/>
    </source>
</evidence>
<name>A0ABZ3IL91_9FIRM</name>
<dbReference type="Pfam" id="PF07454">
    <property type="entry name" value="SpoIIP"/>
    <property type="match status" value="1"/>
</dbReference>
<dbReference type="EMBL" id="CP155573">
    <property type="protein sequence ID" value="XFO66446.1"/>
    <property type="molecule type" value="Genomic_DNA"/>
</dbReference>
<dbReference type="NCBIfam" id="TIGR02867">
    <property type="entry name" value="spore_II_P"/>
    <property type="match status" value="1"/>
</dbReference>
<gene>
    <name evidence="2" type="ORF">SPSIL_025960</name>
</gene>
<accession>A0ABZ3IL91</accession>